<evidence type="ECO:0000256" key="7">
    <source>
        <dbReference type="ARBA" id="ARBA00022737"/>
    </source>
</evidence>
<keyword evidence="8 11" id="KW-1133">Transmembrane helix</keyword>
<proteinExistence type="inferred from homology"/>
<dbReference type="PANTHER" id="PTHR48061">
    <property type="entry name" value="LEUCINE-RICH REPEAT RECEPTOR PROTEIN KINASE EMS1-LIKE-RELATED"/>
    <property type="match status" value="1"/>
</dbReference>
<keyword evidence="7" id="KW-0677">Repeat</keyword>
<evidence type="ECO:0000256" key="11">
    <source>
        <dbReference type="SAM" id="Phobius"/>
    </source>
</evidence>
<dbReference type="Pfam" id="PF13855">
    <property type="entry name" value="LRR_8"/>
    <property type="match status" value="4"/>
</dbReference>
<gene>
    <name evidence="14" type="ORF">QJS10_CPA03g01181</name>
</gene>
<sequence length="1076" mass="117716">MTHHHHLLLHLLLLLHLFLPTPTTSLCPQTQSSTLLSLKNSFNSSSSLLSSWTPSTDCCTWSRVLCDPSHSFVSSLDLSNLSLSLPVPPILFSLTSLTSLTSLNLSSNTFNNTSIPDKLANLSNLTSLNISNTGFVGSIPASLSRLSRLVALDLSSFLFNSQGLNSLYADPALFRNLSRLRELHLDGVNLSDGSGGWAWGLPVTLRVLSLSGCSISGPVDGALSRLASLEVLRLSQNNLSLVFPDSVVKIPSLRVLDVSFNPLLIGRLPEFSPDARLEMLDVSNTGFYGELPESIGDLVFLTKLELSNCNFSGRIPSSLGQIAGLVQLDLSMNGFNGDIPAFSWPSAIAEITLFNNRLSGSIPSSYAGLLNLTKLDMRNNSLNGSVPSSLFSLPLLQILILGQNQFSGSLQEFTNQSTSLMTVDLSNNRLQGPVPRSVFFKLPGLKVLTLNSNNFSGTIELDVLMNLKNLSSLDLSGNSLSIEDGRANSTSISSFPQIGNLKLAACNLTRFPDFLKTQEKMSTLDLSNNGIRGVIPKWIWNVGNGSLAYLNLSHNALTEIEQPLPHFSSSSKISVLDLHSNFLGGQIPLPPPSVFVLDYSRNNFSSSIPANVSFYLNFTIYLSLSGNKLVGMIPSSICKASFLQVLDLSNNSFSGSVPECLCEMSNSLIVLNLGMNNLRGSLPKNITKDCRLRTIDFSRNRLEGRVPPGLVNCGNLEVLNLGNNNISDSFPSWLMKLSQLRVLVLRSNQLYGPVGNPRSNYTFPMLQIIDISSNKFNGSLQSCWFHHLKAMKADNKEHHYQLIYNFLQLTPVYYQDTVTVMIKGLEMTLVKVLTVFTSLDLSDNQFEGEITSMIGKLTALIFLNMSHNSLTGLIPQSIGNLMNLESLDLSNNKLSGEVPKQLGLLTFLSLLNLSYNNLEGQVPQGSQLSTFLNTSYEGNIGLCGIPLTKTCENSAEAPFVYESESRSTSELDWELIFIGLGFGGGLGAVVGPLLMWTTGRMRYHKFIDILLLKMFPSSMLNCDHCGEMKVGAEDGMEEELMEMEVEGAPRFCVFCTQMDYIMGKPIHVECSCHVEE</sequence>
<dbReference type="FunFam" id="3.80.10.10:FF:000095">
    <property type="entry name" value="LRR receptor-like serine/threonine-protein kinase GSO1"/>
    <property type="match status" value="1"/>
</dbReference>
<dbReference type="FunFam" id="3.80.10.10:FF:000041">
    <property type="entry name" value="LRR receptor-like serine/threonine-protein kinase ERECTA"/>
    <property type="match status" value="1"/>
</dbReference>
<dbReference type="Proteomes" id="UP001180020">
    <property type="component" value="Unassembled WGS sequence"/>
</dbReference>
<feature type="signal peptide" evidence="12">
    <location>
        <begin position="1"/>
        <end position="25"/>
    </location>
</feature>
<evidence type="ECO:0000259" key="13">
    <source>
        <dbReference type="Pfam" id="PF08263"/>
    </source>
</evidence>
<reference evidence="14" key="1">
    <citation type="journal article" date="2023" name="Nat. Commun.">
        <title>Diploid and tetraploid genomes of Acorus and the evolution of monocots.</title>
        <authorList>
            <person name="Ma L."/>
            <person name="Liu K.W."/>
            <person name="Li Z."/>
            <person name="Hsiao Y.Y."/>
            <person name="Qi Y."/>
            <person name="Fu T."/>
            <person name="Tang G.D."/>
            <person name="Zhang D."/>
            <person name="Sun W.H."/>
            <person name="Liu D.K."/>
            <person name="Li Y."/>
            <person name="Chen G.Z."/>
            <person name="Liu X.D."/>
            <person name="Liao X.Y."/>
            <person name="Jiang Y.T."/>
            <person name="Yu X."/>
            <person name="Hao Y."/>
            <person name="Huang J."/>
            <person name="Zhao X.W."/>
            <person name="Ke S."/>
            <person name="Chen Y.Y."/>
            <person name="Wu W.L."/>
            <person name="Hsu J.L."/>
            <person name="Lin Y.F."/>
            <person name="Huang M.D."/>
            <person name="Li C.Y."/>
            <person name="Huang L."/>
            <person name="Wang Z.W."/>
            <person name="Zhao X."/>
            <person name="Zhong W.Y."/>
            <person name="Peng D.H."/>
            <person name="Ahmad S."/>
            <person name="Lan S."/>
            <person name="Zhang J.S."/>
            <person name="Tsai W.C."/>
            <person name="Van de Peer Y."/>
            <person name="Liu Z.J."/>
        </authorList>
    </citation>
    <scope>NUCLEOTIDE SEQUENCE</scope>
    <source>
        <strain evidence="14">CP</strain>
    </source>
</reference>
<evidence type="ECO:0000256" key="2">
    <source>
        <dbReference type="ARBA" id="ARBA00009592"/>
    </source>
</evidence>
<evidence type="ECO:0000256" key="12">
    <source>
        <dbReference type="SAM" id="SignalP"/>
    </source>
</evidence>
<keyword evidence="10" id="KW-0325">Glycoprotein</keyword>
<dbReference type="PRINTS" id="PR00019">
    <property type="entry name" value="LEURICHRPT"/>
</dbReference>
<dbReference type="FunFam" id="3.80.10.10:FF:000111">
    <property type="entry name" value="LRR receptor-like serine/threonine-protein kinase ERECTA"/>
    <property type="match status" value="1"/>
</dbReference>
<evidence type="ECO:0000256" key="9">
    <source>
        <dbReference type="ARBA" id="ARBA00023136"/>
    </source>
</evidence>
<dbReference type="SUPFAM" id="SSF52058">
    <property type="entry name" value="L domain-like"/>
    <property type="match status" value="3"/>
</dbReference>
<evidence type="ECO:0000256" key="4">
    <source>
        <dbReference type="ARBA" id="ARBA00022614"/>
    </source>
</evidence>
<dbReference type="EMBL" id="JAUJYO010000003">
    <property type="protein sequence ID" value="KAK1321983.1"/>
    <property type="molecule type" value="Genomic_DNA"/>
</dbReference>
<dbReference type="InterPro" id="IPR013210">
    <property type="entry name" value="LRR_N_plant-typ"/>
</dbReference>
<dbReference type="InterPro" id="IPR032675">
    <property type="entry name" value="LRR_dom_sf"/>
</dbReference>
<evidence type="ECO:0000256" key="3">
    <source>
        <dbReference type="ARBA" id="ARBA00022475"/>
    </source>
</evidence>
<keyword evidence="9 11" id="KW-0472">Membrane</keyword>
<comment type="caution">
    <text evidence="14">The sequence shown here is derived from an EMBL/GenBank/DDBJ whole genome shotgun (WGS) entry which is preliminary data.</text>
</comment>
<evidence type="ECO:0000256" key="8">
    <source>
        <dbReference type="ARBA" id="ARBA00022989"/>
    </source>
</evidence>
<keyword evidence="3" id="KW-1003">Cell membrane</keyword>
<evidence type="ECO:0000256" key="5">
    <source>
        <dbReference type="ARBA" id="ARBA00022692"/>
    </source>
</evidence>
<dbReference type="Gene3D" id="3.80.10.10">
    <property type="entry name" value="Ribonuclease Inhibitor"/>
    <property type="match status" value="5"/>
</dbReference>
<keyword evidence="5 11" id="KW-0812">Transmembrane</keyword>
<keyword evidence="4" id="KW-0433">Leucine-rich repeat</keyword>
<keyword evidence="6 12" id="KW-0732">Signal</keyword>
<feature type="chain" id="PRO_5043339515" description="Leucine-rich repeat-containing N-terminal plant-type domain-containing protein" evidence="12">
    <location>
        <begin position="26"/>
        <end position="1076"/>
    </location>
</feature>
<dbReference type="InterPro" id="IPR001611">
    <property type="entry name" value="Leu-rich_rpt"/>
</dbReference>
<evidence type="ECO:0000313" key="14">
    <source>
        <dbReference type="EMBL" id="KAK1321983.1"/>
    </source>
</evidence>
<evidence type="ECO:0000256" key="6">
    <source>
        <dbReference type="ARBA" id="ARBA00022729"/>
    </source>
</evidence>
<feature type="domain" description="Leucine-rich repeat-containing N-terminal plant-type" evidence="13">
    <location>
        <begin position="29"/>
        <end position="67"/>
    </location>
</feature>
<dbReference type="GO" id="GO:0005886">
    <property type="term" value="C:plasma membrane"/>
    <property type="evidence" value="ECO:0007669"/>
    <property type="project" value="UniProtKB-SubCell"/>
</dbReference>
<dbReference type="Pfam" id="PF00560">
    <property type="entry name" value="LRR_1"/>
    <property type="match status" value="6"/>
</dbReference>
<evidence type="ECO:0000256" key="1">
    <source>
        <dbReference type="ARBA" id="ARBA00004251"/>
    </source>
</evidence>
<evidence type="ECO:0000256" key="10">
    <source>
        <dbReference type="ARBA" id="ARBA00023180"/>
    </source>
</evidence>
<keyword evidence="15" id="KW-1185">Reference proteome</keyword>
<comment type="subcellular location">
    <subcellularLocation>
        <location evidence="1">Cell membrane</location>
        <topology evidence="1">Single-pass type I membrane protein</topology>
    </subcellularLocation>
</comment>
<dbReference type="PANTHER" id="PTHR48061:SF2">
    <property type="entry name" value="RECEPTOR LIKE PROTEIN 30-LIKE"/>
    <property type="match status" value="1"/>
</dbReference>
<feature type="transmembrane region" description="Helical" evidence="11">
    <location>
        <begin position="975"/>
        <end position="996"/>
    </location>
</feature>
<dbReference type="Pfam" id="PF08263">
    <property type="entry name" value="LRRNT_2"/>
    <property type="match status" value="1"/>
</dbReference>
<comment type="similarity">
    <text evidence="2">Belongs to the RLP family.</text>
</comment>
<dbReference type="SMART" id="SM00369">
    <property type="entry name" value="LRR_TYP"/>
    <property type="match status" value="7"/>
</dbReference>
<dbReference type="AlphaFoldDB" id="A0AAV9FCC9"/>
<dbReference type="PROSITE" id="PS51450">
    <property type="entry name" value="LRR"/>
    <property type="match status" value="3"/>
</dbReference>
<dbReference type="InterPro" id="IPR046956">
    <property type="entry name" value="RLP23-like"/>
</dbReference>
<protein>
    <recommendedName>
        <fullName evidence="13">Leucine-rich repeat-containing N-terminal plant-type domain-containing protein</fullName>
    </recommendedName>
</protein>
<evidence type="ECO:0000313" key="15">
    <source>
        <dbReference type="Proteomes" id="UP001180020"/>
    </source>
</evidence>
<organism evidence="14 15">
    <name type="scientific">Acorus calamus</name>
    <name type="common">Sweet flag</name>
    <dbReference type="NCBI Taxonomy" id="4465"/>
    <lineage>
        <taxon>Eukaryota</taxon>
        <taxon>Viridiplantae</taxon>
        <taxon>Streptophyta</taxon>
        <taxon>Embryophyta</taxon>
        <taxon>Tracheophyta</taxon>
        <taxon>Spermatophyta</taxon>
        <taxon>Magnoliopsida</taxon>
        <taxon>Liliopsida</taxon>
        <taxon>Acoraceae</taxon>
        <taxon>Acorus</taxon>
    </lineage>
</organism>
<dbReference type="InterPro" id="IPR003591">
    <property type="entry name" value="Leu-rich_rpt_typical-subtyp"/>
</dbReference>
<name>A0AAV9FCC9_ACOCL</name>
<reference evidence="14" key="2">
    <citation type="submission" date="2023-06" db="EMBL/GenBank/DDBJ databases">
        <authorList>
            <person name="Ma L."/>
            <person name="Liu K.-W."/>
            <person name="Li Z."/>
            <person name="Hsiao Y.-Y."/>
            <person name="Qi Y."/>
            <person name="Fu T."/>
            <person name="Tang G."/>
            <person name="Zhang D."/>
            <person name="Sun W.-H."/>
            <person name="Liu D.-K."/>
            <person name="Li Y."/>
            <person name="Chen G.-Z."/>
            <person name="Liu X.-D."/>
            <person name="Liao X.-Y."/>
            <person name="Jiang Y.-T."/>
            <person name="Yu X."/>
            <person name="Hao Y."/>
            <person name="Huang J."/>
            <person name="Zhao X.-W."/>
            <person name="Ke S."/>
            <person name="Chen Y.-Y."/>
            <person name="Wu W.-L."/>
            <person name="Hsu J.-L."/>
            <person name="Lin Y.-F."/>
            <person name="Huang M.-D."/>
            <person name="Li C.-Y."/>
            <person name="Huang L."/>
            <person name="Wang Z.-W."/>
            <person name="Zhao X."/>
            <person name="Zhong W.-Y."/>
            <person name="Peng D.-H."/>
            <person name="Ahmad S."/>
            <person name="Lan S."/>
            <person name="Zhang J.-S."/>
            <person name="Tsai W.-C."/>
            <person name="Van De Peer Y."/>
            <person name="Liu Z.-J."/>
        </authorList>
    </citation>
    <scope>NUCLEOTIDE SEQUENCE</scope>
    <source>
        <strain evidence="14">CP</strain>
        <tissue evidence="14">Leaves</tissue>
    </source>
</reference>
<accession>A0AAV9FCC9</accession>